<keyword evidence="3" id="KW-1185">Reference proteome</keyword>
<evidence type="ECO:0000313" key="3">
    <source>
        <dbReference type="Proteomes" id="UP000240357"/>
    </source>
</evidence>
<protein>
    <submittedName>
        <fullName evidence="2">Uncharacterized protein</fullName>
    </submittedName>
</protein>
<dbReference type="EMBL" id="PYFT01000001">
    <property type="protein sequence ID" value="PSR52750.1"/>
    <property type="molecule type" value="Genomic_DNA"/>
</dbReference>
<gene>
    <name evidence="2" type="ORF">AHMF7605_04050</name>
</gene>
<feature type="transmembrane region" description="Helical" evidence="1">
    <location>
        <begin position="6"/>
        <end position="26"/>
    </location>
</feature>
<dbReference type="AlphaFoldDB" id="A0A2T2YB46"/>
<keyword evidence="1" id="KW-0812">Transmembrane</keyword>
<dbReference type="Proteomes" id="UP000240357">
    <property type="component" value="Unassembled WGS sequence"/>
</dbReference>
<reference evidence="2 3" key="1">
    <citation type="submission" date="2018-03" db="EMBL/GenBank/DDBJ databases">
        <title>Adhaeribacter sp. HMF7605 Genome sequencing and assembly.</title>
        <authorList>
            <person name="Kang H."/>
            <person name="Kang J."/>
            <person name="Cha I."/>
            <person name="Kim H."/>
            <person name="Joh K."/>
        </authorList>
    </citation>
    <scope>NUCLEOTIDE SEQUENCE [LARGE SCALE GENOMIC DNA]</scope>
    <source>
        <strain evidence="2 3">HMF7605</strain>
    </source>
</reference>
<organism evidence="2 3">
    <name type="scientific">Adhaeribacter arboris</name>
    <dbReference type="NCBI Taxonomy" id="2072846"/>
    <lineage>
        <taxon>Bacteria</taxon>
        <taxon>Pseudomonadati</taxon>
        <taxon>Bacteroidota</taxon>
        <taxon>Cytophagia</taxon>
        <taxon>Cytophagales</taxon>
        <taxon>Hymenobacteraceae</taxon>
        <taxon>Adhaeribacter</taxon>
    </lineage>
</organism>
<sequence length="109" mass="12384">MLKNFITLLNCLILSTWSLAMGFLSLLSIGTIEDHERLVREPFRAFLLRFSVVGLVGLFGILILIFFNFLLNRSLLKNSQPVNLKKYFITSFVITLSICLAGTLLFILN</sequence>
<evidence type="ECO:0000256" key="1">
    <source>
        <dbReference type="SAM" id="Phobius"/>
    </source>
</evidence>
<accession>A0A2T2YB46</accession>
<feature type="transmembrane region" description="Helical" evidence="1">
    <location>
        <begin position="87"/>
        <end position="108"/>
    </location>
</feature>
<feature type="transmembrane region" description="Helical" evidence="1">
    <location>
        <begin position="46"/>
        <end position="67"/>
    </location>
</feature>
<keyword evidence="1" id="KW-0472">Membrane</keyword>
<keyword evidence="1" id="KW-1133">Transmembrane helix</keyword>
<proteinExistence type="predicted"/>
<comment type="caution">
    <text evidence="2">The sequence shown here is derived from an EMBL/GenBank/DDBJ whole genome shotgun (WGS) entry which is preliminary data.</text>
</comment>
<name>A0A2T2YB46_9BACT</name>
<dbReference type="RefSeq" id="WP_106926685.1">
    <property type="nucleotide sequence ID" value="NZ_PYFT01000001.1"/>
</dbReference>
<evidence type="ECO:0000313" key="2">
    <source>
        <dbReference type="EMBL" id="PSR52750.1"/>
    </source>
</evidence>